<dbReference type="Proteomes" id="UP001528823">
    <property type="component" value="Unassembled WGS sequence"/>
</dbReference>
<evidence type="ECO:0000313" key="10">
    <source>
        <dbReference type="EMBL" id="MDE1464449.1"/>
    </source>
</evidence>
<dbReference type="PANTHER" id="PTHR11465:SF9">
    <property type="entry name" value="CATALASE"/>
    <property type="match status" value="1"/>
</dbReference>
<evidence type="ECO:0000256" key="8">
    <source>
        <dbReference type="SAM" id="SignalP"/>
    </source>
</evidence>
<evidence type="ECO:0000256" key="5">
    <source>
        <dbReference type="ARBA" id="ARBA00023002"/>
    </source>
</evidence>
<dbReference type="GO" id="GO:0004601">
    <property type="term" value="F:peroxidase activity"/>
    <property type="evidence" value="ECO:0007669"/>
    <property type="project" value="UniProtKB-KW"/>
</dbReference>
<dbReference type="InterPro" id="IPR018028">
    <property type="entry name" value="Catalase"/>
</dbReference>
<sequence length="324" mass="35717">MKKTITGLALTIASLNCFSAENSNLSVQIIDTFEKNFGITEGKRRNHTKGFCFEGTLKPVNPEIKLYSDSPLFKATSTVIGRLSHKGGNNTAPDNKPGEHGMGLLIRAKNGEEQRMAMNTLDFFPVATPEGFLLLNKAKGGDAQAKQMLTAKHPEILNFKAHLAKKIKNVELYENMHFNSINSFYLVNSQGKRTPIRWSFEPASKAKLPQQIKASDNLLFDNIKANLQTGPVTWNMVITIANPDDPINDASALWQGEHKTIIAAQLNVLKVNSEANGKCDDINFDPLILTSGFEPSDDPILKARSPSYAVSFGRRLSEKASTKK</sequence>
<keyword evidence="11" id="KW-1185">Reference proteome</keyword>
<evidence type="ECO:0000313" key="11">
    <source>
        <dbReference type="Proteomes" id="UP001528823"/>
    </source>
</evidence>
<dbReference type="Gene3D" id="1.20.1280.120">
    <property type="match status" value="1"/>
</dbReference>
<dbReference type="EMBL" id="JAPMOU010000035">
    <property type="protein sequence ID" value="MDE1464449.1"/>
    <property type="molecule type" value="Genomic_DNA"/>
</dbReference>
<dbReference type="InterPro" id="IPR024168">
    <property type="entry name" value="Catalase_SrpA-type_pred"/>
</dbReference>
<keyword evidence="6 7" id="KW-0408">Iron</keyword>
<dbReference type="PANTHER" id="PTHR11465">
    <property type="entry name" value="CATALASE"/>
    <property type="match status" value="1"/>
</dbReference>
<keyword evidence="3 7" id="KW-0349">Heme</keyword>
<dbReference type="Gene3D" id="2.40.180.10">
    <property type="entry name" value="Catalase core domain"/>
    <property type="match status" value="1"/>
</dbReference>
<reference evidence="10 11" key="1">
    <citation type="submission" date="2022-11" db="EMBL/GenBank/DDBJ databases">
        <title>Spartinivicinus poritis sp. nov., isolated from scleractinian coral Porites lutea.</title>
        <authorList>
            <person name="Zhang G."/>
            <person name="Cai L."/>
            <person name="Wei Q."/>
        </authorList>
    </citation>
    <scope>NUCLEOTIDE SEQUENCE [LARGE SCALE GENOMIC DNA]</scope>
    <source>
        <strain evidence="10 11">A2-2</strain>
    </source>
</reference>
<comment type="similarity">
    <text evidence="1 7">Belongs to the catalase family.</text>
</comment>
<comment type="caution">
    <text evidence="10">The sequence shown here is derived from an EMBL/GenBank/DDBJ whole genome shotgun (WGS) entry which is preliminary data.</text>
</comment>
<feature type="domain" description="Catalase core" evidence="9">
    <location>
        <begin position="43"/>
        <end position="317"/>
    </location>
</feature>
<evidence type="ECO:0000256" key="4">
    <source>
        <dbReference type="ARBA" id="ARBA00022723"/>
    </source>
</evidence>
<dbReference type="EC" id="1.11.1.-" evidence="7"/>
<dbReference type="InterPro" id="IPR020835">
    <property type="entry name" value="Catalase_sf"/>
</dbReference>
<dbReference type="SUPFAM" id="SSF56634">
    <property type="entry name" value="Heme-dependent catalase-like"/>
    <property type="match status" value="1"/>
</dbReference>
<evidence type="ECO:0000256" key="6">
    <source>
        <dbReference type="ARBA" id="ARBA00023004"/>
    </source>
</evidence>
<protein>
    <recommendedName>
        <fullName evidence="7">Catalase-related peroxidase</fullName>
        <ecNumber evidence="7">1.11.1.-</ecNumber>
    </recommendedName>
</protein>
<feature type="chain" id="PRO_5047295153" description="Catalase-related peroxidase" evidence="8">
    <location>
        <begin position="20"/>
        <end position="324"/>
    </location>
</feature>
<keyword evidence="5 7" id="KW-0560">Oxidoreductase</keyword>
<keyword evidence="2 7" id="KW-0575">Peroxidase</keyword>
<dbReference type="InterPro" id="IPR011614">
    <property type="entry name" value="Catalase_core"/>
</dbReference>
<evidence type="ECO:0000256" key="3">
    <source>
        <dbReference type="ARBA" id="ARBA00022617"/>
    </source>
</evidence>
<comment type="cofactor">
    <cofactor evidence="7">
        <name>heme</name>
        <dbReference type="ChEBI" id="CHEBI:30413"/>
    </cofactor>
</comment>
<organism evidence="10 11">
    <name type="scientific">Spartinivicinus poritis</name>
    <dbReference type="NCBI Taxonomy" id="2994640"/>
    <lineage>
        <taxon>Bacteria</taxon>
        <taxon>Pseudomonadati</taxon>
        <taxon>Pseudomonadota</taxon>
        <taxon>Gammaproteobacteria</taxon>
        <taxon>Oceanospirillales</taxon>
        <taxon>Zooshikellaceae</taxon>
        <taxon>Spartinivicinus</taxon>
    </lineage>
</organism>
<proteinExistence type="inferred from homology"/>
<keyword evidence="8" id="KW-0732">Signal</keyword>
<feature type="signal peptide" evidence="8">
    <location>
        <begin position="1"/>
        <end position="19"/>
    </location>
</feature>
<accession>A0ABT5UDK9</accession>
<dbReference type="Pfam" id="PF00199">
    <property type="entry name" value="Catalase"/>
    <property type="match status" value="1"/>
</dbReference>
<evidence type="ECO:0000256" key="7">
    <source>
        <dbReference type="PIRNR" id="PIRNR000296"/>
    </source>
</evidence>
<evidence type="ECO:0000256" key="1">
    <source>
        <dbReference type="ARBA" id="ARBA00005329"/>
    </source>
</evidence>
<keyword evidence="4 7" id="KW-0479">Metal-binding</keyword>
<dbReference type="PIRSF" id="PIRSF000296">
    <property type="entry name" value="SrpA"/>
    <property type="match status" value="1"/>
</dbReference>
<comment type="function">
    <text evidence="7">Has an organic peroxide-dependent peroxidase activity.</text>
</comment>
<evidence type="ECO:0000259" key="9">
    <source>
        <dbReference type="Pfam" id="PF00199"/>
    </source>
</evidence>
<dbReference type="CDD" id="cd08153">
    <property type="entry name" value="srpA_like"/>
    <property type="match status" value="1"/>
</dbReference>
<gene>
    <name evidence="10" type="ORF">ORQ98_21030</name>
</gene>
<dbReference type="RefSeq" id="WP_274690775.1">
    <property type="nucleotide sequence ID" value="NZ_JAPMOU010000035.1"/>
</dbReference>
<name>A0ABT5UDK9_9GAMM</name>
<evidence type="ECO:0000256" key="2">
    <source>
        <dbReference type="ARBA" id="ARBA00022559"/>
    </source>
</evidence>